<dbReference type="AlphaFoldDB" id="A0A517Z5B8"/>
<evidence type="ECO:0000313" key="1">
    <source>
        <dbReference type="EMBL" id="QDU37690.1"/>
    </source>
</evidence>
<dbReference type="Proteomes" id="UP000320496">
    <property type="component" value="Chromosome"/>
</dbReference>
<accession>A0A517Z5B8</accession>
<protein>
    <submittedName>
        <fullName evidence="1">Uncharacterized protein</fullName>
    </submittedName>
</protein>
<name>A0A517Z5B8_9PLAN</name>
<reference evidence="1 2" key="1">
    <citation type="submission" date="2019-02" db="EMBL/GenBank/DDBJ databases">
        <title>Deep-cultivation of Planctomycetes and their phenomic and genomic characterization uncovers novel biology.</title>
        <authorList>
            <person name="Wiegand S."/>
            <person name="Jogler M."/>
            <person name="Boedeker C."/>
            <person name="Pinto D."/>
            <person name="Vollmers J."/>
            <person name="Rivas-Marin E."/>
            <person name="Kohn T."/>
            <person name="Peeters S.H."/>
            <person name="Heuer A."/>
            <person name="Rast P."/>
            <person name="Oberbeckmann S."/>
            <person name="Bunk B."/>
            <person name="Jeske O."/>
            <person name="Meyerdierks A."/>
            <person name="Storesund J.E."/>
            <person name="Kallscheuer N."/>
            <person name="Luecker S."/>
            <person name="Lage O.M."/>
            <person name="Pohl T."/>
            <person name="Merkel B.J."/>
            <person name="Hornburger P."/>
            <person name="Mueller R.-W."/>
            <person name="Bruemmer F."/>
            <person name="Labrenz M."/>
            <person name="Spormann A.M."/>
            <person name="Op den Camp H."/>
            <person name="Overmann J."/>
            <person name="Amann R."/>
            <person name="Jetten M.S.M."/>
            <person name="Mascher T."/>
            <person name="Medema M.H."/>
            <person name="Devos D.P."/>
            <person name="Kaster A.-K."/>
            <person name="Ovreas L."/>
            <person name="Rohde M."/>
            <person name="Galperin M.Y."/>
            <person name="Jogler C."/>
        </authorList>
    </citation>
    <scope>NUCLEOTIDE SEQUENCE [LARGE SCALE GENOMIC DNA]</scope>
    <source>
        <strain evidence="1 2">Mal4</strain>
    </source>
</reference>
<keyword evidence="2" id="KW-1185">Reference proteome</keyword>
<dbReference type="EMBL" id="CP036275">
    <property type="protein sequence ID" value="QDU37690.1"/>
    <property type="molecule type" value="Genomic_DNA"/>
</dbReference>
<organism evidence="1 2">
    <name type="scientific">Maioricimonas rarisocia</name>
    <dbReference type="NCBI Taxonomy" id="2528026"/>
    <lineage>
        <taxon>Bacteria</taxon>
        <taxon>Pseudomonadati</taxon>
        <taxon>Planctomycetota</taxon>
        <taxon>Planctomycetia</taxon>
        <taxon>Planctomycetales</taxon>
        <taxon>Planctomycetaceae</taxon>
        <taxon>Maioricimonas</taxon>
    </lineage>
</organism>
<dbReference type="KEGG" id="mri:Mal4_20060"/>
<proteinExistence type="predicted"/>
<gene>
    <name evidence="1" type="ORF">Mal4_20060</name>
</gene>
<evidence type="ECO:0000313" key="2">
    <source>
        <dbReference type="Proteomes" id="UP000320496"/>
    </source>
</evidence>
<sequence>MLNSLRLLVAASLAWTIGSSPRTYPHQLAYFTEAASGVEIGHYHLPGSILDRGQDLLCVRTWQARGLQWNPFYLACCGCFEARDRGVACAPAPIEQEALVRSATRAWSLNRRPRAIEIMLGEGLPPVASVDWLRHDYRRRRLRGQARQPVGCLRQEMVLNTPCRGRVGSRRICYLRRMRAVRPRSSFQVDVEAEISHVAIATPSSFKPSVALCRTGAMLRHNCLSRVGCSVASDRL</sequence>